<dbReference type="RefSeq" id="WP_234760360.1">
    <property type="nucleotide sequence ID" value="NZ_JAKEIP010000001.1"/>
</dbReference>
<dbReference type="GO" id="GO:0005506">
    <property type="term" value="F:iron ion binding"/>
    <property type="evidence" value="ECO:0007669"/>
    <property type="project" value="UniProtKB-ARBA"/>
</dbReference>
<dbReference type="Pfam" id="PF05721">
    <property type="entry name" value="PhyH"/>
    <property type="match status" value="1"/>
</dbReference>
<proteinExistence type="predicted"/>
<organism evidence="1 2">
    <name type="scientific">Streptomyces muensis</name>
    <dbReference type="NCBI Taxonomy" id="1077944"/>
    <lineage>
        <taxon>Bacteria</taxon>
        <taxon>Bacillati</taxon>
        <taxon>Actinomycetota</taxon>
        <taxon>Actinomycetes</taxon>
        <taxon>Kitasatosporales</taxon>
        <taxon>Streptomycetaceae</taxon>
        <taxon>Streptomyces</taxon>
    </lineage>
</organism>
<keyword evidence="2" id="KW-1185">Reference proteome</keyword>
<gene>
    <name evidence="1" type="ORF">L0P92_00015</name>
</gene>
<dbReference type="InterPro" id="IPR008775">
    <property type="entry name" value="Phytyl_CoA_dOase-like"/>
</dbReference>
<evidence type="ECO:0000313" key="2">
    <source>
        <dbReference type="Proteomes" id="UP001139384"/>
    </source>
</evidence>
<dbReference type="SUPFAM" id="SSF51197">
    <property type="entry name" value="Clavaminate synthase-like"/>
    <property type="match status" value="1"/>
</dbReference>
<dbReference type="PANTHER" id="PTHR20883:SF48">
    <property type="entry name" value="ECTOINE DIOXYGENASE"/>
    <property type="match status" value="1"/>
</dbReference>
<protein>
    <submittedName>
        <fullName evidence="1">Phytanoyl-CoA dioxygenase family protein</fullName>
    </submittedName>
</protein>
<dbReference type="Proteomes" id="UP001139384">
    <property type="component" value="Unassembled WGS sequence"/>
</dbReference>
<evidence type="ECO:0000313" key="1">
    <source>
        <dbReference type="EMBL" id="MCF1591968.1"/>
    </source>
</evidence>
<keyword evidence="1" id="KW-0223">Dioxygenase</keyword>
<dbReference type="GO" id="GO:0016706">
    <property type="term" value="F:2-oxoglutarate-dependent dioxygenase activity"/>
    <property type="evidence" value="ECO:0007669"/>
    <property type="project" value="UniProtKB-ARBA"/>
</dbReference>
<comment type="caution">
    <text evidence="1">The sequence shown here is derived from an EMBL/GenBank/DDBJ whole genome shotgun (WGS) entry which is preliminary data.</text>
</comment>
<dbReference type="AlphaFoldDB" id="A0A9X1PRW7"/>
<name>A0A9X1PRW7_STRM4</name>
<dbReference type="EMBL" id="JAKEIP010000001">
    <property type="protein sequence ID" value="MCF1591968.1"/>
    <property type="molecule type" value="Genomic_DNA"/>
</dbReference>
<keyword evidence="1" id="KW-0560">Oxidoreductase</keyword>
<reference evidence="1" key="1">
    <citation type="submission" date="2022-01" db="EMBL/GenBank/DDBJ databases">
        <title>Draft Genome Sequences of Seven Type Strains of the Genus Streptomyces.</title>
        <authorList>
            <person name="Aziz S."/>
            <person name="Coretto E."/>
            <person name="Chronakova A."/>
            <person name="Sproer C."/>
            <person name="Huber K."/>
            <person name="Nouioui I."/>
            <person name="Gross H."/>
        </authorList>
    </citation>
    <scope>NUCLEOTIDE SEQUENCE</scope>
    <source>
        <strain evidence="1">DSM 103493</strain>
    </source>
</reference>
<dbReference type="Gene3D" id="2.60.120.620">
    <property type="entry name" value="q2cbj1_9rhob like domain"/>
    <property type="match status" value="1"/>
</dbReference>
<sequence>MTVTDRGAADAPILPERGLRQFQEEGFTVVRGLFGNDEIDRLCDRFATLHAAGPVPGHFAPHPSDSDPLRAYPRVMQPHEIDELSLRVLLDARLRGVLEVLLGEEVLAAQSMFYFKPPGARGQALHQDNFYLRVEPGTCVAAWIACDVIDRENGGLEVVPGTHAMELFCPELADEEVSFAREYVAPPAGLAAVPVDMEPGDVLFFNGSLVHGSQPNRTGDRFRRSFIGHYVGRSAERIGAYYRTLSMSGDRVALEESEGAGPCGSEFAPSGPH</sequence>
<dbReference type="PANTHER" id="PTHR20883">
    <property type="entry name" value="PHYTANOYL-COA DIOXYGENASE DOMAIN CONTAINING 1"/>
    <property type="match status" value="1"/>
</dbReference>
<accession>A0A9X1PRW7</accession>